<evidence type="ECO:0000313" key="3">
    <source>
        <dbReference type="EMBL" id="VUF14213.1"/>
    </source>
</evidence>
<dbReference type="InterPro" id="IPR012644">
    <property type="entry name" value="CHP02300_FYDLN_acid"/>
</dbReference>
<accession>A0A564G157</accession>
<evidence type="ECO:0000313" key="4">
    <source>
        <dbReference type="Proteomes" id="UP000401717"/>
    </source>
</evidence>
<dbReference type="RefSeq" id="WP_144766585.1">
    <property type="nucleotide sequence ID" value="NZ_BPQI01000103.1"/>
</dbReference>
<evidence type="ECO:0008006" key="6">
    <source>
        <dbReference type="Google" id="ProtNLM"/>
    </source>
</evidence>
<sequence length="131" mass="14234">MDHSERGTKRICPTTGRKFYDLNRDPVISPYTGEIVPTSAAASFTRSSPPAFSRSKAVVEEEEPETEGPEIVSLDEVEAEEADASDDSDTGGDDDLNIEEDADTADDDTLIEDEDDDSASDLVDVENDDED</sequence>
<organism evidence="3 4">
    <name type="scientific">Methylobacterium dankookense</name>
    <dbReference type="NCBI Taxonomy" id="560405"/>
    <lineage>
        <taxon>Bacteria</taxon>
        <taxon>Pseudomonadati</taxon>
        <taxon>Pseudomonadota</taxon>
        <taxon>Alphaproteobacteria</taxon>
        <taxon>Hyphomicrobiales</taxon>
        <taxon>Methylobacteriaceae</taxon>
        <taxon>Methylobacterium</taxon>
    </lineage>
</organism>
<feature type="compositionally biased region" description="Polar residues" evidence="1">
    <location>
        <begin position="40"/>
        <end position="50"/>
    </location>
</feature>
<reference evidence="3 4" key="1">
    <citation type="submission" date="2019-06" db="EMBL/GenBank/DDBJ databases">
        <authorList>
            <person name="Rodrigo-Torres L."/>
            <person name="Arahal R. D."/>
            <person name="Lucena T."/>
        </authorList>
    </citation>
    <scope>NUCLEOTIDE SEQUENCE [LARGE SCALE GENOMIC DNA]</scope>
    <source>
        <strain evidence="3 4">SW08-7</strain>
    </source>
</reference>
<dbReference type="Pfam" id="PF09538">
    <property type="entry name" value="FYDLN_acid"/>
    <property type="match status" value="1"/>
</dbReference>
<reference evidence="2" key="2">
    <citation type="journal article" date="2021" name="Front. Microbiol.">
        <title>Comprehensive Comparative Genomics and Phenotyping of Methylobacterium Species.</title>
        <authorList>
            <person name="Alessa O."/>
            <person name="Ogura Y."/>
            <person name="Fujitani Y."/>
            <person name="Takami H."/>
            <person name="Hayashi T."/>
            <person name="Sahin N."/>
            <person name="Tani A."/>
        </authorList>
    </citation>
    <scope>NUCLEOTIDE SEQUENCE</scope>
    <source>
        <strain evidence="2">DSM 22415</strain>
    </source>
</reference>
<dbReference type="EMBL" id="BPQI01000103">
    <property type="protein sequence ID" value="GJD57475.1"/>
    <property type="molecule type" value="Genomic_DNA"/>
</dbReference>
<feature type="compositionally biased region" description="Acidic residues" evidence="1">
    <location>
        <begin position="60"/>
        <end position="131"/>
    </location>
</feature>
<dbReference type="OrthoDB" id="9815689at2"/>
<dbReference type="EMBL" id="CABFVH010000029">
    <property type="protein sequence ID" value="VUF14213.1"/>
    <property type="molecule type" value="Genomic_DNA"/>
</dbReference>
<evidence type="ECO:0000313" key="5">
    <source>
        <dbReference type="Proteomes" id="UP001055303"/>
    </source>
</evidence>
<proteinExistence type="predicted"/>
<name>A0A564G157_9HYPH</name>
<feature type="region of interest" description="Disordered" evidence="1">
    <location>
        <begin position="39"/>
        <end position="131"/>
    </location>
</feature>
<dbReference type="NCBIfam" id="TIGR02300">
    <property type="entry name" value="FYDLN_acid"/>
    <property type="match status" value="1"/>
</dbReference>
<dbReference type="Proteomes" id="UP001055303">
    <property type="component" value="Unassembled WGS sequence"/>
</dbReference>
<gene>
    <name evidence="2" type="ORF">IFDJLNFL_3378</name>
    <name evidence="3" type="ORF">MTDSW087_03931</name>
</gene>
<evidence type="ECO:0000313" key="2">
    <source>
        <dbReference type="EMBL" id="GJD57475.1"/>
    </source>
</evidence>
<dbReference type="Proteomes" id="UP000401717">
    <property type="component" value="Unassembled WGS sequence"/>
</dbReference>
<evidence type="ECO:0000256" key="1">
    <source>
        <dbReference type="SAM" id="MobiDB-lite"/>
    </source>
</evidence>
<protein>
    <recommendedName>
        <fullName evidence="6">TIGR02300 family protein</fullName>
    </recommendedName>
</protein>
<dbReference type="AlphaFoldDB" id="A0A564G157"/>
<reference evidence="2" key="3">
    <citation type="submission" date="2021-08" db="EMBL/GenBank/DDBJ databases">
        <authorList>
            <person name="Tani A."/>
            <person name="Ola A."/>
            <person name="Ogura Y."/>
            <person name="Katsura K."/>
            <person name="Hayashi T."/>
        </authorList>
    </citation>
    <scope>NUCLEOTIDE SEQUENCE</scope>
    <source>
        <strain evidence="2">DSM 22415</strain>
    </source>
</reference>
<keyword evidence="5" id="KW-1185">Reference proteome</keyword>